<keyword evidence="1" id="KW-0732">Signal</keyword>
<dbReference type="RefSeq" id="WP_179962060.1">
    <property type="nucleotide sequence ID" value="NZ_AP022599.1"/>
</dbReference>
<feature type="domain" description="Mce/MlaD" evidence="2">
    <location>
        <begin position="38"/>
        <end position="112"/>
    </location>
</feature>
<evidence type="ECO:0000259" key="2">
    <source>
        <dbReference type="Pfam" id="PF02470"/>
    </source>
</evidence>
<evidence type="ECO:0000313" key="3">
    <source>
        <dbReference type="EMBL" id="BBY81180.1"/>
    </source>
</evidence>
<feature type="chain" id="PRO_5039344369" evidence="1">
    <location>
        <begin position="23"/>
        <end position="332"/>
    </location>
</feature>
<dbReference type="PROSITE" id="PS51257">
    <property type="entry name" value="PROKAR_LIPOPROTEIN"/>
    <property type="match status" value="1"/>
</dbReference>
<protein>
    <submittedName>
        <fullName evidence="3">Putative Mce family protein</fullName>
    </submittedName>
</protein>
<name>A0A7I7UJB0_MYCPV</name>
<dbReference type="PANTHER" id="PTHR33371:SF15">
    <property type="entry name" value="LIPOPROTEIN LPRN"/>
    <property type="match status" value="1"/>
</dbReference>
<keyword evidence="4" id="KW-1185">Reference proteome</keyword>
<organism evidence="3 4">
    <name type="scientific">Mycolicibacterium pulveris</name>
    <name type="common">Mycobacterium pulveris</name>
    <dbReference type="NCBI Taxonomy" id="36813"/>
    <lineage>
        <taxon>Bacteria</taxon>
        <taxon>Bacillati</taxon>
        <taxon>Actinomycetota</taxon>
        <taxon>Actinomycetes</taxon>
        <taxon>Mycobacteriales</taxon>
        <taxon>Mycobacteriaceae</taxon>
        <taxon>Mycolicibacterium</taxon>
    </lineage>
</organism>
<dbReference type="Proteomes" id="UP000467252">
    <property type="component" value="Chromosome"/>
</dbReference>
<dbReference type="InterPro" id="IPR052336">
    <property type="entry name" value="MlaD_Phospholipid_Transporter"/>
</dbReference>
<dbReference type="InterPro" id="IPR003399">
    <property type="entry name" value="Mce/MlaD"/>
</dbReference>
<proteinExistence type="predicted"/>
<dbReference type="EMBL" id="AP022599">
    <property type="protein sequence ID" value="BBY81180.1"/>
    <property type="molecule type" value="Genomic_DNA"/>
</dbReference>
<sequence>MTQRMWTTVVAAALAVLLSSCASISVNSLPQPGAKGSNGYEVVIEFDNVLNLPDRAKVVLDGTVVGTVDRVQLAGNRVDVVSRIDENVVVPADIRATLQQSTVLGDTYVALERTSSGDATVAALHAGERIPLTQTTSPPQLEDTIANLANFVGSGSIQRIQNSILEVNKVTPARTEELRAMVERVAVDLSDLSNNIETVDLWLDGVAGTTEVMHRNQSVYDYWLSPSGMVGFDRATQTAGYIGTVLPSIGSIYSGGYWLVPLLNSLADAMGAVQQTKWNVESEVPAWRKLFLEYWLPQDKNPAIDITSIKTPDGRELIGNVEDVLRILGAMP</sequence>
<feature type="signal peptide" evidence="1">
    <location>
        <begin position="1"/>
        <end position="22"/>
    </location>
</feature>
<dbReference type="PANTHER" id="PTHR33371">
    <property type="entry name" value="INTERMEMBRANE PHOSPHOLIPID TRANSPORT SYSTEM BINDING PROTEIN MLAD-RELATED"/>
    <property type="match status" value="1"/>
</dbReference>
<gene>
    <name evidence="3" type="ORF">MPUL_23380</name>
</gene>
<accession>A0A7I7UJB0</accession>
<reference evidence="3 4" key="1">
    <citation type="journal article" date="2019" name="Emerg. Microbes Infect.">
        <title>Comprehensive subspecies identification of 175 nontuberculous mycobacteria species based on 7547 genomic profiles.</title>
        <authorList>
            <person name="Matsumoto Y."/>
            <person name="Kinjo T."/>
            <person name="Motooka D."/>
            <person name="Nabeya D."/>
            <person name="Jung N."/>
            <person name="Uechi K."/>
            <person name="Horii T."/>
            <person name="Iida T."/>
            <person name="Fujita J."/>
            <person name="Nakamura S."/>
        </authorList>
    </citation>
    <scope>NUCLEOTIDE SEQUENCE [LARGE SCALE GENOMIC DNA]</scope>
    <source>
        <strain evidence="3 4">JCM 6370</strain>
    </source>
</reference>
<dbReference type="GO" id="GO:0005576">
    <property type="term" value="C:extracellular region"/>
    <property type="evidence" value="ECO:0007669"/>
    <property type="project" value="TreeGrafter"/>
</dbReference>
<dbReference type="AlphaFoldDB" id="A0A7I7UJB0"/>
<evidence type="ECO:0000256" key="1">
    <source>
        <dbReference type="SAM" id="SignalP"/>
    </source>
</evidence>
<evidence type="ECO:0000313" key="4">
    <source>
        <dbReference type="Proteomes" id="UP000467252"/>
    </source>
</evidence>
<dbReference type="Pfam" id="PF02470">
    <property type="entry name" value="MlaD"/>
    <property type="match status" value="1"/>
</dbReference>